<feature type="transmembrane region" description="Helical" evidence="5">
    <location>
        <begin position="142"/>
        <end position="165"/>
    </location>
</feature>
<dbReference type="GO" id="GO:0004930">
    <property type="term" value="F:G protein-coupled receptor activity"/>
    <property type="evidence" value="ECO:0007669"/>
    <property type="project" value="InterPro"/>
</dbReference>
<feature type="transmembrane region" description="Helical" evidence="5">
    <location>
        <begin position="657"/>
        <end position="678"/>
    </location>
</feature>
<dbReference type="PROSITE" id="PS50261">
    <property type="entry name" value="G_PROTEIN_RECEP_F2_4"/>
    <property type="match status" value="1"/>
</dbReference>
<dbReference type="STRING" id="278856.A0A212FIL6"/>
<keyword evidence="8" id="KW-0675">Receptor</keyword>
<dbReference type="Proteomes" id="UP000007151">
    <property type="component" value="Unassembled WGS sequence"/>
</dbReference>
<feature type="transmembrane region" description="Helical" evidence="5">
    <location>
        <begin position="824"/>
        <end position="844"/>
    </location>
</feature>
<evidence type="ECO:0000256" key="4">
    <source>
        <dbReference type="ARBA" id="ARBA00023136"/>
    </source>
</evidence>
<evidence type="ECO:0000256" key="2">
    <source>
        <dbReference type="ARBA" id="ARBA00022692"/>
    </source>
</evidence>
<reference evidence="8 9" key="1">
    <citation type="journal article" date="2011" name="Cell">
        <title>The monarch butterfly genome yields insights into long-distance migration.</title>
        <authorList>
            <person name="Zhan S."/>
            <person name="Merlin C."/>
            <person name="Boore J.L."/>
            <person name="Reppert S.M."/>
        </authorList>
    </citation>
    <scope>NUCLEOTIDE SEQUENCE [LARGE SCALE GENOMIC DNA]</scope>
    <source>
        <strain evidence="8">F-2</strain>
    </source>
</reference>
<feature type="transmembrane region" description="Helical" evidence="5">
    <location>
        <begin position="114"/>
        <end position="133"/>
    </location>
</feature>
<feature type="transmembrane region" description="Helical" evidence="5">
    <location>
        <begin position="334"/>
        <end position="357"/>
    </location>
</feature>
<gene>
    <name evidence="8" type="ORF">KGM_211325B</name>
</gene>
<feature type="transmembrane region" description="Helical" evidence="5">
    <location>
        <begin position="177"/>
        <end position="198"/>
    </location>
</feature>
<organism evidence="8 9">
    <name type="scientific">Danaus plexippus plexippus</name>
    <dbReference type="NCBI Taxonomy" id="278856"/>
    <lineage>
        <taxon>Eukaryota</taxon>
        <taxon>Metazoa</taxon>
        <taxon>Ecdysozoa</taxon>
        <taxon>Arthropoda</taxon>
        <taxon>Hexapoda</taxon>
        <taxon>Insecta</taxon>
        <taxon>Pterygota</taxon>
        <taxon>Neoptera</taxon>
        <taxon>Endopterygota</taxon>
        <taxon>Lepidoptera</taxon>
        <taxon>Glossata</taxon>
        <taxon>Ditrysia</taxon>
        <taxon>Papilionoidea</taxon>
        <taxon>Nymphalidae</taxon>
        <taxon>Danainae</taxon>
        <taxon>Danaini</taxon>
        <taxon>Danaina</taxon>
        <taxon>Danaus</taxon>
        <taxon>Danaus</taxon>
    </lineage>
</organism>
<evidence type="ECO:0000313" key="9">
    <source>
        <dbReference type="Proteomes" id="UP000007151"/>
    </source>
</evidence>
<dbReference type="InterPro" id="IPR017981">
    <property type="entry name" value="GPCR_2-like_7TM"/>
</dbReference>
<dbReference type="CDD" id="cd15039">
    <property type="entry name" value="7tmB3_Methuselah-like"/>
    <property type="match status" value="2"/>
</dbReference>
<feature type="transmembrane region" description="Helical" evidence="5">
    <location>
        <begin position="594"/>
        <end position="613"/>
    </location>
</feature>
<evidence type="ECO:0000313" key="8">
    <source>
        <dbReference type="EMBL" id="OWR53576.1"/>
    </source>
</evidence>
<dbReference type="Gene3D" id="1.20.1070.10">
    <property type="entry name" value="Rhodopsin 7-helix transmembrane proteins"/>
    <property type="match status" value="2"/>
</dbReference>
<keyword evidence="4 5" id="KW-0472">Membrane</keyword>
<dbReference type="InterPro" id="IPR052808">
    <property type="entry name" value="GPCR_Mth-like"/>
</dbReference>
<feature type="transmembrane region" description="Helical" evidence="5">
    <location>
        <begin position="698"/>
        <end position="721"/>
    </location>
</feature>
<keyword evidence="6" id="KW-0732">Signal</keyword>
<feature type="non-terminal residue" evidence="8">
    <location>
        <position position="1"/>
    </location>
</feature>
<feature type="transmembrane region" description="Helical" evidence="5">
    <location>
        <begin position="794"/>
        <end position="818"/>
    </location>
</feature>
<feature type="chain" id="PRO_5012781288" evidence="6">
    <location>
        <begin position="16"/>
        <end position="880"/>
    </location>
</feature>
<comment type="subcellular location">
    <subcellularLocation>
        <location evidence="1">Membrane</location>
        <topology evidence="1">Multi-pass membrane protein</topology>
    </subcellularLocation>
</comment>
<feature type="domain" description="G-protein coupled receptors family 2 profile 2" evidence="7">
    <location>
        <begin position="108"/>
        <end position="358"/>
    </location>
</feature>
<feature type="transmembrane region" description="Helical" evidence="5">
    <location>
        <begin position="263"/>
        <end position="285"/>
    </location>
</feature>
<evidence type="ECO:0000256" key="1">
    <source>
        <dbReference type="ARBA" id="ARBA00004141"/>
    </source>
</evidence>
<dbReference type="InterPro" id="IPR000832">
    <property type="entry name" value="GPCR_2_secretin-like"/>
</dbReference>
<dbReference type="FunCoup" id="A0A212FIL6">
    <property type="interactions" value="13"/>
</dbReference>
<evidence type="ECO:0000256" key="3">
    <source>
        <dbReference type="ARBA" id="ARBA00022989"/>
    </source>
</evidence>
<dbReference type="PANTHER" id="PTHR46953:SF1">
    <property type="entry name" value="G-PROTEIN COUPLED RECEPTOR MTH-LIKE 1-RELATED"/>
    <property type="match status" value="1"/>
</dbReference>
<feature type="transmembrane region" description="Helical" evidence="5">
    <location>
        <begin position="749"/>
        <end position="773"/>
    </location>
</feature>
<sequence>ESIVLLLAVSGLALSADLCCPNDEIIRSRGYCGNGTYRINMNCSLGHILLRDIVLKGNSVSTLDSPGFVFVEDPSLYCIGKMYKNSSEPDLGTIPVAVVCFEEIKNYDIETGGVLTLISVVFLLATFAIYMYLPQMRDLQGVCYMSMCVSMALGFLSLGILQLSPGFKGEICTVTGFLVYFWMMATFFWMNVISINMYRTVEDASYLKKTEKKQYFMYNCYAWGFTIFFLIVSLITNFVEGSHYKPGIGDGSCWFKGRTETWIFFYGPIAILIATNVILFVLSSINLWRHTRKYEVNKLNNLKHRFLVSLKLFLVMGISWIFEIASFAHGEAHIIWKIMDTFNCLQGIVIFLILVVFRRRAMQGLAGENCCLFITRPIAEKLSPHDDSDDQQILADDTVEVKRLLKSESDVGDTDLNDLSEQQNSVKINKCCEHNEIMVNSVCRLAEKYNESVWNPQFKSEDGKDTTVKYFRYIYGVPNCETTQQRPIFDFRTSEDELNLLSDGRLRHVIHHEHGDNPVKDDPLMTNTLIHEAIVIPAVKEPSSYIHDQNKYCMDKIVITSSNVTGQYGLVCVPEVKINWRETSFLMKKVLNPLFHAIAMVLFLLVAIIYFVLPTLRDLAGNIITTINICLIVSQAADFVRIFTEFSNHVSFMITDIILYISLLGAFFWLNSFGFYIWKTFKSRNVFLRVTDVRKYCYYSSVVWSCVVLMAGMAICAHFLLDTGTNPYRKMKTQFSSSILIDDIEQETIGWLGIAIFFTPIAFTIIFNLFFYITTLKVIKRINIYGRIHYKLKGCFDLFLQLFLIMTMAWLFLLLSWLNFDGLLYAHIVVNLLQAILIFYVCVVKQSHVTFLLRKSCCYAEPIPTGEWGDEMTHMNGGNY</sequence>
<protein>
    <submittedName>
        <fullName evidence="8">G-protein coupled receptor Mth 5</fullName>
    </submittedName>
</protein>
<feature type="signal peptide" evidence="6">
    <location>
        <begin position="1"/>
        <end position="15"/>
    </location>
</feature>
<dbReference type="GO" id="GO:0016020">
    <property type="term" value="C:membrane"/>
    <property type="evidence" value="ECO:0007669"/>
    <property type="project" value="UniProtKB-SubCell"/>
</dbReference>
<comment type="caution">
    <text evidence="8">The sequence shown here is derived from an EMBL/GenBank/DDBJ whole genome shotgun (WGS) entry which is preliminary data.</text>
</comment>
<dbReference type="GO" id="GO:0007166">
    <property type="term" value="P:cell surface receptor signaling pathway"/>
    <property type="evidence" value="ECO:0007669"/>
    <property type="project" value="InterPro"/>
</dbReference>
<evidence type="ECO:0000256" key="6">
    <source>
        <dbReference type="SAM" id="SignalP"/>
    </source>
</evidence>
<dbReference type="AlphaFoldDB" id="A0A212FIL6"/>
<keyword evidence="9" id="KW-1185">Reference proteome</keyword>
<dbReference type="eggNOG" id="KOG4193">
    <property type="taxonomic scope" value="Eukaryota"/>
</dbReference>
<dbReference type="Pfam" id="PF00002">
    <property type="entry name" value="7tm_2"/>
    <property type="match status" value="1"/>
</dbReference>
<dbReference type="PANTHER" id="PTHR46953">
    <property type="entry name" value="G-PROTEIN COUPLED RECEPTOR MTH-LIKE 1-RELATED"/>
    <property type="match status" value="1"/>
</dbReference>
<dbReference type="KEGG" id="dpl:KGM_211325B"/>
<dbReference type="InParanoid" id="A0A212FIL6"/>
<accession>A0A212FIL6</accession>
<feature type="transmembrane region" description="Helical" evidence="5">
    <location>
        <begin position="218"/>
        <end position="239"/>
    </location>
</feature>
<proteinExistence type="predicted"/>
<evidence type="ECO:0000259" key="7">
    <source>
        <dbReference type="PROSITE" id="PS50261"/>
    </source>
</evidence>
<keyword evidence="2 5" id="KW-0812">Transmembrane</keyword>
<name>A0A212FIL6_DANPL</name>
<keyword evidence="3 5" id="KW-1133">Transmembrane helix</keyword>
<feature type="transmembrane region" description="Helical" evidence="5">
    <location>
        <begin position="306"/>
        <end position="328"/>
    </location>
</feature>
<evidence type="ECO:0000256" key="5">
    <source>
        <dbReference type="SAM" id="Phobius"/>
    </source>
</evidence>
<dbReference type="EMBL" id="AGBW02008360">
    <property type="protein sequence ID" value="OWR53576.1"/>
    <property type="molecule type" value="Genomic_DNA"/>
</dbReference>